<accession>A0ABN7MSX8</accession>
<proteinExistence type="predicted"/>
<evidence type="ECO:0000259" key="1">
    <source>
        <dbReference type="Pfam" id="PF03235"/>
    </source>
</evidence>
<dbReference type="EMBL" id="CAJNAU010000073">
    <property type="protein sequence ID" value="CAE6820942.1"/>
    <property type="molecule type" value="Genomic_DNA"/>
</dbReference>
<dbReference type="Pfam" id="PF03235">
    <property type="entry name" value="GmrSD_N"/>
    <property type="match status" value="1"/>
</dbReference>
<evidence type="ECO:0000313" key="3">
    <source>
        <dbReference type="Proteomes" id="UP000674425"/>
    </source>
</evidence>
<organism evidence="2 3">
    <name type="scientific">Paraburkholderia aspalathi</name>
    <dbReference type="NCBI Taxonomy" id="1324617"/>
    <lineage>
        <taxon>Bacteria</taxon>
        <taxon>Pseudomonadati</taxon>
        <taxon>Pseudomonadota</taxon>
        <taxon>Betaproteobacteria</taxon>
        <taxon>Burkholderiales</taxon>
        <taxon>Burkholderiaceae</taxon>
        <taxon>Paraburkholderia</taxon>
    </lineage>
</organism>
<dbReference type="RefSeq" id="WP_200621132.1">
    <property type="nucleotide sequence ID" value="NZ_CAJNAU010000073.1"/>
</dbReference>
<dbReference type="PANTHER" id="PTHR35149:SF1">
    <property type="entry name" value="DUF5655 DOMAIN-CONTAINING PROTEIN"/>
    <property type="match status" value="1"/>
</dbReference>
<evidence type="ECO:0000313" key="2">
    <source>
        <dbReference type="EMBL" id="CAE6820942.1"/>
    </source>
</evidence>
<dbReference type="PANTHER" id="PTHR35149">
    <property type="entry name" value="SLL5132 PROTEIN"/>
    <property type="match status" value="1"/>
</dbReference>
<keyword evidence="3" id="KW-1185">Reference proteome</keyword>
<dbReference type="InterPro" id="IPR004919">
    <property type="entry name" value="GmrSD_N"/>
</dbReference>
<gene>
    <name evidence="2" type="ORF">R69658_05846</name>
</gene>
<feature type="domain" description="GmrSD restriction endonucleases N-terminal" evidence="1">
    <location>
        <begin position="16"/>
        <end position="203"/>
    </location>
</feature>
<protein>
    <recommendedName>
        <fullName evidence="1">GmrSD restriction endonucleases N-terminal domain-containing protein</fullName>
    </recommendedName>
</protein>
<name>A0ABN7MSX8_9BURK</name>
<reference evidence="2 3" key="1">
    <citation type="submission" date="2021-02" db="EMBL/GenBank/DDBJ databases">
        <authorList>
            <person name="Vanwijnsberghe S."/>
        </authorList>
    </citation>
    <scope>NUCLEOTIDE SEQUENCE [LARGE SCALE GENOMIC DNA]</scope>
    <source>
        <strain evidence="2 3">R-69658</strain>
    </source>
</reference>
<sequence>MSTHQLQLRPIDDLRNEKFFVPNYQRGYRWSRRQVTELLSDVWDFVQSGAKAKNEFYCLQPVVVAPVDDGSWEVVDGQQRLTTLYLILHFFNGRFQEAFRKQLYSIEYETRPASAAYLRELQPERSEENIDFFHMAEAFAAIQEWFKDRLNRVNDIESAFLNDVKIIWYEIETEGGKPMEVFRRLNIGKIPLTDAELVKALFLRSSNFEGEGQRALQLRQLQMAHEWDAMERRLQEDDFWFFLTSARREASRIEFVLRLRAERIQKPGPGWNNASVFHTFAQRLSEPDARAWSEWEAVKHQFLAMEEWFRNSSLYHMVGFLASQDGGEPHRAIANVSRLSAQAGSKRAFRRTLKAEIFQRIFRRSRESALSASVSLDEFVKAELGGLDYDSDAVQIRNVLLLFNLASLMESDSRARFPFDAYKKDRWDIEHIRSVQSRMPRKQDDQKRWLGNALEYLGCDASGKNGEVGSTVQPDEHDDLVQEGTAIIGAQSFDNEAFEAFFKRVQTRFDPFQDIEVDGSLGNLTLLDQVTNRSYGNAIFPIKRQTIIALDKVGKFVPLCTKNVFLKYYSARVDRMLVWAKEDATTYASAIHDCLTRFFAEEDLA</sequence>
<dbReference type="Proteomes" id="UP000674425">
    <property type="component" value="Unassembled WGS sequence"/>
</dbReference>
<comment type="caution">
    <text evidence="2">The sequence shown here is derived from an EMBL/GenBank/DDBJ whole genome shotgun (WGS) entry which is preliminary data.</text>
</comment>
<dbReference type="CDD" id="cd16387">
    <property type="entry name" value="ParB_N_Srx"/>
    <property type="match status" value="1"/>
</dbReference>